<keyword evidence="1" id="KW-0812">Transmembrane</keyword>
<organism evidence="2 3">
    <name type="scientific">Paenibacillus graminis</name>
    <dbReference type="NCBI Taxonomy" id="189425"/>
    <lineage>
        <taxon>Bacteria</taxon>
        <taxon>Bacillati</taxon>
        <taxon>Bacillota</taxon>
        <taxon>Bacilli</taxon>
        <taxon>Bacillales</taxon>
        <taxon>Paenibacillaceae</taxon>
        <taxon>Paenibacillus</taxon>
    </lineage>
</organism>
<feature type="transmembrane region" description="Helical" evidence="1">
    <location>
        <begin position="32"/>
        <end position="53"/>
    </location>
</feature>
<keyword evidence="3" id="KW-1185">Reference proteome</keyword>
<dbReference type="Proteomes" id="UP000029500">
    <property type="component" value="Chromosome"/>
</dbReference>
<reference evidence="2 3" key="1">
    <citation type="submission" date="2014-08" db="EMBL/GenBank/DDBJ databases">
        <title>Comparative genomics of the Paenibacillus odorifer group.</title>
        <authorList>
            <person name="den Bakker H.C."/>
            <person name="Tsai Y.-C."/>
            <person name="Martin N."/>
            <person name="Korlach J."/>
            <person name="Wiedmann M."/>
        </authorList>
    </citation>
    <scope>NUCLEOTIDE SEQUENCE [LARGE SCALE GENOMIC DNA]</scope>
    <source>
        <strain evidence="2 3">DSM 15220</strain>
    </source>
</reference>
<name>A0A089M526_9BACL</name>
<proteinExistence type="predicted"/>
<sequence>MARGYGVIGAKIVLRLEQRRKKNYAFLMPKTVGFFTIRLCLSAALTVAVTVFHTTKVNVFMSKSELIALHTIKKTPIG</sequence>
<protein>
    <submittedName>
        <fullName evidence="2">Uncharacterized protein</fullName>
    </submittedName>
</protein>
<keyword evidence="1" id="KW-0472">Membrane</keyword>
<keyword evidence="1" id="KW-1133">Transmembrane helix</keyword>
<dbReference type="AlphaFoldDB" id="A0A089M526"/>
<evidence type="ECO:0000313" key="3">
    <source>
        <dbReference type="Proteomes" id="UP000029500"/>
    </source>
</evidence>
<evidence type="ECO:0000313" key="2">
    <source>
        <dbReference type="EMBL" id="AIQ67450.1"/>
    </source>
</evidence>
<dbReference type="HOGENOM" id="CLU_2618667_0_0_9"/>
<dbReference type="KEGG" id="pgm:PGRAT_07230"/>
<dbReference type="EMBL" id="CP009287">
    <property type="protein sequence ID" value="AIQ67450.1"/>
    <property type="molecule type" value="Genomic_DNA"/>
</dbReference>
<evidence type="ECO:0000256" key="1">
    <source>
        <dbReference type="SAM" id="Phobius"/>
    </source>
</evidence>
<gene>
    <name evidence="2" type="ORF">PGRAT_07230</name>
</gene>
<accession>A0A089M526</accession>